<gene>
    <name evidence="3" type="ORF">SAMN05216574_101397</name>
</gene>
<evidence type="ECO:0000256" key="1">
    <source>
        <dbReference type="ARBA" id="ARBA00006739"/>
    </source>
</evidence>
<dbReference type="Pfam" id="PF00535">
    <property type="entry name" value="Glycos_transf_2"/>
    <property type="match status" value="1"/>
</dbReference>
<evidence type="ECO:0000259" key="2">
    <source>
        <dbReference type="Pfam" id="PF00535"/>
    </source>
</evidence>
<dbReference type="PANTHER" id="PTHR48090:SF7">
    <property type="entry name" value="RFBJ PROTEIN"/>
    <property type="match status" value="1"/>
</dbReference>
<dbReference type="OrthoDB" id="9810303at2"/>
<dbReference type="Gene3D" id="3.90.550.10">
    <property type="entry name" value="Spore Coat Polysaccharide Biosynthesis Protein SpsA, Chain A"/>
    <property type="match status" value="1"/>
</dbReference>
<dbReference type="InterPro" id="IPR001173">
    <property type="entry name" value="Glyco_trans_2-like"/>
</dbReference>
<feature type="domain" description="Glycosyltransferase 2-like" evidence="2">
    <location>
        <begin position="20"/>
        <end position="178"/>
    </location>
</feature>
<dbReference type="STRING" id="1798228.SAMN05216574_101397"/>
<organism evidence="3 4">
    <name type="scientific">Blastococcus tunisiensis</name>
    <dbReference type="NCBI Taxonomy" id="1798228"/>
    <lineage>
        <taxon>Bacteria</taxon>
        <taxon>Bacillati</taxon>
        <taxon>Actinomycetota</taxon>
        <taxon>Actinomycetes</taxon>
        <taxon>Geodermatophilales</taxon>
        <taxon>Geodermatophilaceae</taxon>
        <taxon>Blastococcus</taxon>
    </lineage>
</organism>
<dbReference type="InterPro" id="IPR050256">
    <property type="entry name" value="Glycosyltransferase_2"/>
</dbReference>
<comment type="similarity">
    <text evidence="1">Belongs to the glycosyltransferase 2 family.</text>
</comment>
<dbReference type="EMBL" id="FOND01000001">
    <property type="protein sequence ID" value="SFD94971.1"/>
    <property type="molecule type" value="Genomic_DNA"/>
</dbReference>
<evidence type="ECO:0000313" key="3">
    <source>
        <dbReference type="EMBL" id="SFD94971.1"/>
    </source>
</evidence>
<protein>
    <submittedName>
        <fullName evidence="3">Glycosyltransferase involved in cell wall bisynthesis</fullName>
    </submittedName>
</protein>
<evidence type="ECO:0000313" key="4">
    <source>
        <dbReference type="Proteomes" id="UP000198589"/>
    </source>
</evidence>
<dbReference type="CDD" id="cd04179">
    <property type="entry name" value="DPM_DPG-synthase_like"/>
    <property type="match status" value="1"/>
</dbReference>
<dbReference type="PANTHER" id="PTHR48090">
    <property type="entry name" value="UNDECAPRENYL-PHOSPHATE 4-DEOXY-4-FORMAMIDO-L-ARABINOSE TRANSFERASE-RELATED"/>
    <property type="match status" value="1"/>
</dbReference>
<accession>A0A1I1WJ10</accession>
<dbReference type="Proteomes" id="UP000198589">
    <property type="component" value="Unassembled WGS sequence"/>
</dbReference>
<keyword evidence="3" id="KW-0808">Transferase</keyword>
<sequence>MNRTLPVALAPLSRRAETAVVMPVYNEATVVAGVIRELVDLGMVVIAVDDGSSDHSAEEIDKAGAVRVTHPINLGQGGALQTGFEAAQRFTDAKYIATFDADGQHQAQDLLGMIEKIKQGYDVVLGSRFLDGDARTEMSWLRRTILKVATKVFNRGSEVRLTDAHNGLRLVTREVAAKIDLAHIGMAHASELEQVLTSSPLRVTEYPVHVLYTEYSRSKGQPLLNSINILADIVSHRITTWSRK</sequence>
<dbReference type="RefSeq" id="WP_092195066.1">
    <property type="nucleotide sequence ID" value="NZ_FOND01000001.1"/>
</dbReference>
<proteinExistence type="inferred from homology"/>
<reference evidence="4" key="1">
    <citation type="submission" date="2016-10" db="EMBL/GenBank/DDBJ databases">
        <authorList>
            <person name="Varghese N."/>
            <person name="Submissions S."/>
        </authorList>
    </citation>
    <scope>NUCLEOTIDE SEQUENCE [LARGE SCALE GENOMIC DNA]</scope>
    <source>
        <strain evidence="4">DSM 46838</strain>
    </source>
</reference>
<dbReference type="GO" id="GO:0016740">
    <property type="term" value="F:transferase activity"/>
    <property type="evidence" value="ECO:0007669"/>
    <property type="project" value="UniProtKB-KW"/>
</dbReference>
<name>A0A1I1WJ10_9ACTN</name>
<keyword evidence="4" id="KW-1185">Reference proteome</keyword>
<dbReference type="AlphaFoldDB" id="A0A1I1WJ10"/>
<dbReference type="SUPFAM" id="SSF53448">
    <property type="entry name" value="Nucleotide-diphospho-sugar transferases"/>
    <property type="match status" value="1"/>
</dbReference>
<dbReference type="InterPro" id="IPR029044">
    <property type="entry name" value="Nucleotide-diphossugar_trans"/>
</dbReference>